<evidence type="ECO:0000256" key="2">
    <source>
        <dbReference type="ARBA" id="ARBA00010781"/>
    </source>
</evidence>
<comment type="PTM">
    <text evidence="9">Sulfation is important for activity and for the binding to a putative membrane receptor.</text>
</comment>
<sequence length="79" mass="8592">MSKATALFVVALLLFVSLTQAARPEPTLPNDSVVNTQPGDDADVHVDVTCDGIGEDECLMRRTLTAHTDYIYTQDNGRP</sequence>
<keyword evidence="10" id="KW-1185">Reference proteome</keyword>
<gene>
    <name evidence="11" type="primary">LOC104608970</name>
</gene>
<keyword evidence="4 9" id="KW-0964">Secreted</keyword>
<evidence type="ECO:0000256" key="5">
    <source>
        <dbReference type="ARBA" id="ARBA00022641"/>
    </source>
</evidence>
<proteinExistence type="inferred from homology"/>
<dbReference type="GO" id="GO:0030154">
    <property type="term" value="P:cell differentiation"/>
    <property type="evidence" value="ECO:0007669"/>
    <property type="project" value="UniProtKB-UniRule"/>
</dbReference>
<dbReference type="RefSeq" id="XP_010273404.1">
    <property type="nucleotide sequence ID" value="XM_010275102.1"/>
</dbReference>
<dbReference type="Proteomes" id="UP000189703">
    <property type="component" value="Unplaced"/>
</dbReference>
<evidence type="ECO:0000256" key="8">
    <source>
        <dbReference type="ARBA" id="ARBA00023030"/>
    </source>
</evidence>
<dbReference type="PANTHER" id="PTHR33285">
    <property type="entry name" value="PHYTOSULFOKINES 3"/>
    <property type="match status" value="1"/>
</dbReference>
<dbReference type="AlphaFoldDB" id="A0A1U8AYW3"/>
<dbReference type="GeneID" id="104608970"/>
<accession>A0A1U8AYW3</accession>
<comment type="subcellular location">
    <subcellularLocation>
        <location evidence="1 9">Secreted</location>
    </subcellularLocation>
</comment>
<comment type="PTM">
    <text evidence="9">PSK-alpha is produced by endopeptidase digestion. PSK-beta is produced from PSK-alpha by exopeptidase digestion.</text>
</comment>
<comment type="similarity">
    <text evidence="2 9">Belongs to the phytosulfokine family.</text>
</comment>
<dbReference type="OrthoDB" id="1858282at2759"/>
<evidence type="ECO:0000256" key="7">
    <source>
        <dbReference type="ARBA" id="ARBA00022782"/>
    </source>
</evidence>
<keyword evidence="6 9" id="KW-0732">Signal</keyword>
<evidence type="ECO:0000256" key="1">
    <source>
        <dbReference type="ARBA" id="ARBA00004613"/>
    </source>
</evidence>
<dbReference type="OMA" id="GRMEGCE"/>
<dbReference type="eggNOG" id="ENOG502SAK1">
    <property type="taxonomic scope" value="Eukaryota"/>
</dbReference>
<keyword evidence="8 9" id="KW-0339">Growth factor</keyword>
<comment type="function">
    <text evidence="9">Promotes plant cell differentiation, organogenesis and somatic embryogenesis as well as cell proliferation.</text>
</comment>
<dbReference type="GO" id="GO:0008283">
    <property type="term" value="P:cell population proliferation"/>
    <property type="evidence" value="ECO:0007669"/>
    <property type="project" value="UniProtKB-UniRule"/>
</dbReference>
<feature type="signal peptide" evidence="9">
    <location>
        <begin position="1"/>
        <end position="21"/>
    </location>
</feature>
<organism evidence="10 11">
    <name type="scientific">Nelumbo nucifera</name>
    <name type="common">Sacred lotus</name>
    <dbReference type="NCBI Taxonomy" id="4432"/>
    <lineage>
        <taxon>Eukaryota</taxon>
        <taxon>Viridiplantae</taxon>
        <taxon>Streptophyta</taxon>
        <taxon>Embryophyta</taxon>
        <taxon>Tracheophyta</taxon>
        <taxon>Spermatophyta</taxon>
        <taxon>Magnoliopsida</taxon>
        <taxon>Proteales</taxon>
        <taxon>Nelumbonaceae</taxon>
        <taxon>Nelumbo</taxon>
    </lineage>
</organism>
<feature type="chain" id="PRO_5043056691" description="Phytosulfokine" evidence="9">
    <location>
        <begin position="22"/>
        <end position="79"/>
    </location>
</feature>
<evidence type="ECO:0000256" key="4">
    <source>
        <dbReference type="ARBA" id="ARBA00022525"/>
    </source>
</evidence>
<evidence type="ECO:0000313" key="10">
    <source>
        <dbReference type="Proteomes" id="UP000189703"/>
    </source>
</evidence>
<dbReference type="KEGG" id="nnu:104608970"/>
<evidence type="ECO:0000313" key="11">
    <source>
        <dbReference type="RefSeq" id="XP_010273404.1"/>
    </source>
</evidence>
<reference evidence="11" key="1">
    <citation type="submission" date="2025-08" db="UniProtKB">
        <authorList>
            <consortium name="RefSeq"/>
        </authorList>
    </citation>
    <scope>IDENTIFICATION</scope>
</reference>
<dbReference type="PANTHER" id="PTHR33285:SF55">
    <property type="entry name" value="PHYTOSULFOKINES 3"/>
    <property type="match status" value="1"/>
</dbReference>
<dbReference type="FunCoup" id="A0A1U8AYW3">
    <property type="interactions" value="38"/>
</dbReference>
<keyword evidence="7 9" id="KW-0221">Differentiation</keyword>
<dbReference type="GO" id="GO:0008083">
    <property type="term" value="F:growth factor activity"/>
    <property type="evidence" value="ECO:0007669"/>
    <property type="project" value="UniProtKB-UniRule"/>
</dbReference>
<dbReference type="Pfam" id="PF06404">
    <property type="entry name" value="PSK"/>
    <property type="match status" value="1"/>
</dbReference>
<evidence type="ECO:0000256" key="9">
    <source>
        <dbReference type="RuleBase" id="RU368031"/>
    </source>
</evidence>
<name>A0A1U8AYW3_NELNU</name>
<keyword evidence="3 9" id="KW-0217">Developmental protein</keyword>
<evidence type="ECO:0000256" key="6">
    <source>
        <dbReference type="ARBA" id="ARBA00022729"/>
    </source>
</evidence>
<protein>
    <recommendedName>
        <fullName evidence="9">Phytosulfokine</fullName>
    </recommendedName>
    <component>
        <recommendedName>
            <fullName evidence="9">Phytosulfokine-alpha</fullName>
            <shortName evidence="9">PSK-alpha</shortName>
            <shortName evidence="9">Phytosulfokine-a</shortName>
        </recommendedName>
    </component>
    <component>
        <recommendedName>
            <fullName evidence="9">Phytosulfokine-beta</fullName>
            <shortName evidence="9">PSK-beta</shortName>
            <shortName evidence="9">Phytosulfokine-b</shortName>
        </recommendedName>
    </component>
</protein>
<dbReference type="GO" id="GO:0005576">
    <property type="term" value="C:extracellular region"/>
    <property type="evidence" value="ECO:0007669"/>
    <property type="project" value="UniProtKB-SubCell"/>
</dbReference>
<evidence type="ECO:0000256" key="3">
    <source>
        <dbReference type="ARBA" id="ARBA00022473"/>
    </source>
</evidence>
<dbReference type="InterPro" id="IPR009438">
    <property type="entry name" value="Phytosulfokine"/>
</dbReference>
<keyword evidence="5 9" id="KW-0765">Sulfation</keyword>